<dbReference type="Proteomes" id="UP000297280">
    <property type="component" value="Unassembled WGS sequence"/>
</dbReference>
<feature type="region of interest" description="Disordered" evidence="1">
    <location>
        <begin position="67"/>
        <end position="115"/>
    </location>
</feature>
<accession>A0A4Z1K9V6</accession>
<dbReference type="AlphaFoldDB" id="A0A4Z1K9V6"/>
<feature type="region of interest" description="Disordered" evidence="1">
    <location>
        <begin position="1"/>
        <end position="55"/>
    </location>
</feature>
<dbReference type="EMBL" id="PQXO01000756">
    <property type="protein sequence ID" value="TGO82787.1"/>
    <property type="molecule type" value="Genomic_DNA"/>
</dbReference>
<protein>
    <submittedName>
        <fullName evidence="2">Uncharacterized protein</fullName>
    </submittedName>
</protein>
<dbReference type="OrthoDB" id="3554254at2759"/>
<feature type="compositionally biased region" description="Basic and acidic residues" evidence="1">
    <location>
        <begin position="12"/>
        <end position="43"/>
    </location>
</feature>
<feature type="compositionally biased region" description="Basic and acidic residues" evidence="1">
    <location>
        <begin position="106"/>
        <end position="115"/>
    </location>
</feature>
<feature type="compositionally biased region" description="Polar residues" evidence="1">
    <location>
        <begin position="293"/>
        <end position="310"/>
    </location>
</feature>
<evidence type="ECO:0000313" key="3">
    <source>
        <dbReference type="Proteomes" id="UP000297280"/>
    </source>
</evidence>
<proteinExistence type="predicted"/>
<gene>
    <name evidence="2" type="ORF">BPOR_0759g00030</name>
</gene>
<name>A0A4Z1K9V6_9HELO</name>
<sequence>MRTNSSGLREQNGAKRERQRDEPRGSGLRYIEKPKYTSARDPKLVLAQPQPDWNRYTVAKIPQKFERMNSEVRGENEADGQSGANEHSAAASPKNHSNGRIPRKPVSKEPAKKSDLTLSQIEYEIFLAAGANPSSRPPPEATIPSQSRSKQHIPNPTPHKSRPHIPRQSQTNDLPSGQRRMGRVDIPRMSSSYHGAESGLGSDSSNSRPPNRRRTRAEDERTNSTRGQNKEIIIPKTRENPALPPRNMHKQDQLSTPQQYPRLSGHRAVAREHHCPITADLQESRQLPDSVPRSHTNQRNGSQIPANYSYPSHRVRP</sequence>
<evidence type="ECO:0000313" key="2">
    <source>
        <dbReference type="EMBL" id="TGO82787.1"/>
    </source>
</evidence>
<organism evidence="2 3">
    <name type="scientific">Botrytis porri</name>
    <dbReference type="NCBI Taxonomy" id="87229"/>
    <lineage>
        <taxon>Eukaryota</taxon>
        <taxon>Fungi</taxon>
        <taxon>Dikarya</taxon>
        <taxon>Ascomycota</taxon>
        <taxon>Pezizomycotina</taxon>
        <taxon>Leotiomycetes</taxon>
        <taxon>Helotiales</taxon>
        <taxon>Sclerotiniaceae</taxon>
        <taxon>Botrytis</taxon>
    </lineage>
</organism>
<reference evidence="2 3" key="1">
    <citation type="submission" date="2017-12" db="EMBL/GenBank/DDBJ databases">
        <title>Comparative genomics of Botrytis spp.</title>
        <authorList>
            <person name="Valero-Jimenez C.A."/>
            <person name="Tapia P."/>
            <person name="Veloso J."/>
            <person name="Silva-Moreno E."/>
            <person name="Staats M."/>
            <person name="Valdes J.H."/>
            <person name="Van Kan J.A.L."/>
        </authorList>
    </citation>
    <scope>NUCLEOTIDE SEQUENCE [LARGE SCALE GENOMIC DNA]</scope>
    <source>
        <strain evidence="2 3">MUCL3349</strain>
    </source>
</reference>
<feature type="compositionally biased region" description="Polar residues" evidence="1">
    <location>
        <begin position="143"/>
        <end position="154"/>
    </location>
</feature>
<keyword evidence="3" id="KW-1185">Reference proteome</keyword>
<evidence type="ECO:0000256" key="1">
    <source>
        <dbReference type="SAM" id="MobiDB-lite"/>
    </source>
</evidence>
<feature type="region of interest" description="Disordered" evidence="1">
    <location>
        <begin position="129"/>
        <end position="317"/>
    </location>
</feature>
<comment type="caution">
    <text evidence="2">The sequence shown here is derived from an EMBL/GenBank/DDBJ whole genome shotgun (WGS) entry which is preliminary data.</text>
</comment>
<feature type="compositionally biased region" description="Basic and acidic residues" evidence="1">
    <location>
        <begin position="67"/>
        <end position="76"/>
    </location>
</feature>